<dbReference type="AlphaFoldDB" id="A0A494VL96"/>
<dbReference type="SUPFAM" id="SSF53474">
    <property type="entry name" value="alpha/beta-Hydrolases"/>
    <property type="match status" value="1"/>
</dbReference>
<protein>
    <submittedName>
        <fullName evidence="3">Alpha/beta fold hydrolase</fullName>
    </submittedName>
</protein>
<organism evidence="3 4">
    <name type="scientific">Mucilaginibacter celer</name>
    <dbReference type="NCBI Taxonomy" id="2305508"/>
    <lineage>
        <taxon>Bacteria</taxon>
        <taxon>Pseudomonadati</taxon>
        <taxon>Bacteroidota</taxon>
        <taxon>Sphingobacteriia</taxon>
        <taxon>Sphingobacteriales</taxon>
        <taxon>Sphingobacteriaceae</taxon>
        <taxon>Mucilaginibacter</taxon>
    </lineage>
</organism>
<dbReference type="OrthoDB" id="9112061at2"/>
<feature type="chain" id="PRO_5019723528" evidence="1">
    <location>
        <begin position="21"/>
        <end position="270"/>
    </location>
</feature>
<feature type="signal peptide" evidence="1">
    <location>
        <begin position="1"/>
        <end position="20"/>
    </location>
</feature>
<dbReference type="PANTHER" id="PTHR37017:SF11">
    <property type="entry name" value="ESTERASE_LIPASE_THIOESTERASE DOMAIN-CONTAINING PROTEIN"/>
    <property type="match status" value="1"/>
</dbReference>
<keyword evidence="3" id="KW-0378">Hydrolase</keyword>
<gene>
    <name evidence="3" type="ORF">HYN43_002930</name>
</gene>
<dbReference type="Gene3D" id="3.40.50.1820">
    <property type="entry name" value="alpha/beta hydrolase"/>
    <property type="match status" value="1"/>
</dbReference>
<dbReference type="GO" id="GO:0016787">
    <property type="term" value="F:hydrolase activity"/>
    <property type="evidence" value="ECO:0007669"/>
    <property type="project" value="UniProtKB-KW"/>
</dbReference>
<dbReference type="InterPro" id="IPR052897">
    <property type="entry name" value="Sec-Metab_Biosynth_Hydrolase"/>
</dbReference>
<dbReference type="EMBL" id="CP032869">
    <property type="protein sequence ID" value="AYL94311.1"/>
    <property type="molecule type" value="Genomic_DNA"/>
</dbReference>
<dbReference type="KEGG" id="muh:HYN43_002930"/>
<sequence>MKTTALILLLTISVIFGASAAKKTLPLKTKTNKTFVLVHGAWMAPYAWENVTKSLKKAGAKVIVVELPGHGSDTTAPQNLSLDVYKNKVAEAVNSAEGKVILVGHSLAGMIISVVAEANPDKIEKLIYVGAYLPANGQSLLAIASTDAKSLLGPSLIPSADKLTLDVKHENIINIFCADSSPATQALVMKNYKPEPAIPFTNSAVLTADNFGKVKKAYIHTLQDHVISIDVQKQMVSANGLSETYSLDSSHTPFLSMPDKLTGLLLKIAQ</sequence>
<dbReference type="PANTHER" id="PTHR37017">
    <property type="entry name" value="AB HYDROLASE-1 DOMAIN-CONTAINING PROTEIN-RELATED"/>
    <property type="match status" value="1"/>
</dbReference>
<feature type="domain" description="AB hydrolase-1" evidence="2">
    <location>
        <begin position="35"/>
        <end position="260"/>
    </location>
</feature>
<keyword evidence="4" id="KW-1185">Reference proteome</keyword>
<evidence type="ECO:0000313" key="4">
    <source>
        <dbReference type="Proteomes" id="UP000270046"/>
    </source>
</evidence>
<evidence type="ECO:0000313" key="3">
    <source>
        <dbReference type="EMBL" id="AYL94311.1"/>
    </source>
</evidence>
<dbReference type="Proteomes" id="UP000270046">
    <property type="component" value="Chromosome"/>
</dbReference>
<reference evidence="3 4" key="1">
    <citation type="submission" date="2018-10" db="EMBL/GenBank/DDBJ databases">
        <title>Genome sequencing of Mucilaginibacter sp. HYN0043.</title>
        <authorList>
            <person name="Kim M."/>
            <person name="Yi H."/>
        </authorList>
    </citation>
    <scope>NUCLEOTIDE SEQUENCE [LARGE SCALE GENOMIC DNA]</scope>
    <source>
        <strain evidence="3 4">HYN0043</strain>
    </source>
</reference>
<dbReference type="Pfam" id="PF12697">
    <property type="entry name" value="Abhydrolase_6"/>
    <property type="match status" value="1"/>
</dbReference>
<evidence type="ECO:0000259" key="2">
    <source>
        <dbReference type="Pfam" id="PF12697"/>
    </source>
</evidence>
<keyword evidence="1" id="KW-0732">Signal</keyword>
<dbReference type="InterPro" id="IPR000073">
    <property type="entry name" value="AB_hydrolase_1"/>
</dbReference>
<evidence type="ECO:0000256" key="1">
    <source>
        <dbReference type="SAM" id="SignalP"/>
    </source>
</evidence>
<dbReference type="RefSeq" id="WP_119408030.1">
    <property type="nucleotide sequence ID" value="NZ_CP032869.1"/>
</dbReference>
<proteinExistence type="predicted"/>
<name>A0A494VL96_9SPHI</name>
<accession>A0A494VL96</accession>
<dbReference type="InterPro" id="IPR029058">
    <property type="entry name" value="AB_hydrolase_fold"/>
</dbReference>